<dbReference type="RefSeq" id="WP_345480512.1">
    <property type="nucleotide sequence ID" value="NZ_BAABLP010000002.1"/>
</dbReference>
<dbReference type="Proteomes" id="UP001500121">
    <property type="component" value="Unassembled WGS sequence"/>
</dbReference>
<name>A0ABP8Z2K0_9MICO</name>
<gene>
    <name evidence="2" type="ORF">GCM10025783_15660</name>
</gene>
<keyword evidence="3" id="KW-1185">Reference proteome</keyword>
<proteinExistence type="predicted"/>
<sequence length="212" mass="22937">MSTVRTGAGPLRRGGSAPIDHGLNYAAIGVTARPDVVSFPPAGFRSAEYRHRIGSGARRFDLAGRALMTWGALRAAGYRVEDVRAEEAALSPRGTGPLYLEDGTPWVTPGMTAVIEAAEPVPAAGRVKVLSVVDEPGRIGFVYGSMHGHTEVAERYLVVEHDEQDGVWVHLRSLWEAPAPSRLARFSRSNPEALQRKVDERIVRALHPSNVA</sequence>
<organism evidence="2 3">
    <name type="scientific">Amnibacterium soli</name>
    <dbReference type="NCBI Taxonomy" id="1282736"/>
    <lineage>
        <taxon>Bacteria</taxon>
        <taxon>Bacillati</taxon>
        <taxon>Actinomycetota</taxon>
        <taxon>Actinomycetes</taxon>
        <taxon>Micrococcales</taxon>
        <taxon>Microbacteriaceae</taxon>
        <taxon>Amnibacterium</taxon>
    </lineage>
</organism>
<dbReference type="EMBL" id="BAABLP010000002">
    <property type="protein sequence ID" value="GAA4744768.1"/>
    <property type="molecule type" value="Genomic_DNA"/>
</dbReference>
<comment type="caution">
    <text evidence="2">The sequence shown here is derived from an EMBL/GenBank/DDBJ whole genome shotgun (WGS) entry which is preliminary data.</text>
</comment>
<feature type="domain" description="DUF1990" evidence="1">
    <location>
        <begin position="25"/>
        <end position="205"/>
    </location>
</feature>
<dbReference type="InterPro" id="IPR018960">
    <property type="entry name" value="DUF1990"/>
</dbReference>
<reference evidence="3" key="1">
    <citation type="journal article" date="2019" name="Int. J. Syst. Evol. Microbiol.">
        <title>The Global Catalogue of Microorganisms (GCM) 10K type strain sequencing project: providing services to taxonomists for standard genome sequencing and annotation.</title>
        <authorList>
            <consortium name="The Broad Institute Genomics Platform"/>
            <consortium name="The Broad Institute Genome Sequencing Center for Infectious Disease"/>
            <person name="Wu L."/>
            <person name="Ma J."/>
        </authorList>
    </citation>
    <scope>NUCLEOTIDE SEQUENCE [LARGE SCALE GENOMIC DNA]</scope>
    <source>
        <strain evidence="3">JCM 19015</strain>
    </source>
</reference>
<dbReference type="PANTHER" id="PTHR34202:SF1">
    <property type="entry name" value="UPF0548 PROTEIN"/>
    <property type="match status" value="1"/>
</dbReference>
<evidence type="ECO:0000259" key="1">
    <source>
        <dbReference type="Pfam" id="PF09348"/>
    </source>
</evidence>
<dbReference type="Pfam" id="PF09348">
    <property type="entry name" value="DUF1990"/>
    <property type="match status" value="1"/>
</dbReference>
<evidence type="ECO:0000313" key="3">
    <source>
        <dbReference type="Proteomes" id="UP001500121"/>
    </source>
</evidence>
<accession>A0ABP8Z2K0</accession>
<protein>
    <recommendedName>
        <fullName evidence="1">DUF1990 domain-containing protein</fullName>
    </recommendedName>
</protein>
<dbReference type="PANTHER" id="PTHR34202">
    <property type="entry name" value="UPF0548 PROTEIN"/>
    <property type="match status" value="1"/>
</dbReference>
<evidence type="ECO:0000313" key="2">
    <source>
        <dbReference type="EMBL" id="GAA4744768.1"/>
    </source>
</evidence>